<organism evidence="2 3">
    <name type="scientific">Cellulomonas chitinilytica</name>
    <dbReference type="NCBI Taxonomy" id="398759"/>
    <lineage>
        <taxon>Bacteria</taxon>
        <taxon>Bacillati</taxon>
        <taxon>Actinomycetota</taxon>
        <taxon>Actinomycetes</taxon>
        <taxon>Micrococcales</taxon>
        <taxon>Cellulomonadaceae</taxon>
        <taxon>Cellulomonas</taxon>
    </lineage>
</organism>
<dbReference type="SUPFAM" id="SSF89372">
    <property type="entry name" value="Fucose-specific lectin"/>
    <property type="match status" value="1"/>
</dbReference>
<dbReference type="Gene3D" id="3.90.1720.10">
    <property type="entry name" value="endopeptidase domain like (from Nostoc punctiforme)"/>
    <property type="match status" value="1"/>
</dbReference>
<evidence type="ECO:0000313" key="2">
    <source>
        <dbReference type="EMBL" id="GIG23402.1"/>
    </source>
</evidence>
<accession>A0A919P778</accession>
<evidence type="ECO:0000313" key="3">
    <source>
        <dbReference type="Proteomes" id="UP000632740"/>
    </source>
</evidence>
<dbReference type="InterPro" id="IPR038765">
    <property type="entry name" value="Papain-like_cys_pep_sf"/>
</dbReference>
<keyword evidence="3" id="KW-1185">Reference proteome</keyword>
<gene>
    <name evidence="2" type="ORF">Cch01nite_41260</name>
</gene>
<feature type="domain" description="PLL-like beta propeller" evidence="1">
    <location>
        <begin position="179"/>
        <end position="468"/>
    </location>
</feature>
<evidence type="ECO:0000259" key="1">
    <source>
        <dbReference type="Pfam" id="PF26607"/>
    </source>
</evidence>
<comment type="caution">
    <text evidence="2">The sequence shown here is derived from an EMBL/GenBank/DDBJ whole genome shotgun (WGS) entry which is preliminary data.</text>
</comment>
<dbReference type="EMBL" id="BONK01000019">
    <property type="protein sequence ID" value="GIG23402.1"/>
    <property type="molecule type" value="Genomic_DNA"/>
</dbReference>
<dbReference type="Proteomes" id="UP000632740">
    <property type="component" value="Unassembled WGS sequence"/>
</dbReference>
<proteinExistence type="predicted"/>
<name>A0A919P778_9CELL</name>
<dbReference type="AlphaFoldDB" id="A0A919P778"/>
<sequence length="516" mass="51829">MGIALVGTSTSSSAAWLSARGGAISRSEVIARAQYWVDHSPNYNMGGAANGPTGEPYRTDCSGYVSMALHLSGSETSSSLPGVGYEIPRSDLRPGDFLSQPGQPGHAILFDQWVDAGHSAFWYYSFGSTPAKHVLTSATATNIDSRSNSAYKAYRYRNIVEADGGAPVVVPTAALAYNAPAAIIDAADRISLYAIRSDGNLWGASQAAAGAGLGAWQTLGAGAGTLVGRPSVVRLSNGIIAAYARTSGGLVVGTNQTAVGGSFAPWTTIGTAGAGVTGDPVAVQLASGIIAVYATTQSGTVSGVAQTAPGGAFGSWTTIGSSSLRLFGRPAVVRFSNDRIGLFVEGGDGYIYGTEQPAPGSVFNAWSRLGVAGAGVTTEPVAVLDHDRVTVFAGAASTAVASVTQSAPGVAFGSWVNLGSGPTPVGIATPAVIPSPNLYSAYAPGTDGTVWGTSVPTTPRASSWAQIGSGGPIVTALSGIRTSTGINCVYGANSDGVIAGSCQTSPGGPFSTWASL</sequence>
<dbReference type="SUPFAM" id="SSF54001">
    <property type="entry name" value="Cysteine proteinases"/>
    <property type="match status" value="1"/>
</dbReference>
<dbReference type="Pfam" id="PF26607">
    <property type="entry name" value="DUF8189"/>
    <property type="match status" value="1"/>
</dbReference>
<reference evidence="2" key="1">
    <citation type="submission" date="2021-01" db="EMBL/GenBank/DDBJ databases">
        <title>Whole genome shotgun sequence of Cellulomonas chitinilytica NBRC 110799.</title>
        <authorList>
            <person name="Komaki H."/>
            <person name="Tamura T."/>
        </authorList>
    </citation>
    <scope>NUCLEOTIDE SEQUENCE</scope>
    <source>
        <strain evidence="2">NBRC 110799</strain>
    </source>
</reference>
<dbReference type="InterPro" id="IPR058502">
    <property type="entry name" value="PLL-like_beta-prop"/>
</dbReference>
<protein>
    <recommendedName>
        <fullName evidence="1">PLL-like beta propeller domain-containing protein</fullName>
    </recommendedName>
</protein>